<dbReference type="AlphaFoldDB" id="A0A8J3VQA9"/>
<organism evidence="2 3">
    <name type="scientific">Rugosimonospora africana</name>
    <dbReference type="NCBI Taxonomy" id="556532"/>
    <lineage>
        <taxon>Bacteria</taxon>
        <taxon>Bacillati</taxon>
        <taxon>Actinomycetota</taxon>
        <taxon>Actinomycetes</taxon>
        <taxon>Micromonosporales</taxon>
        <taxon>Micromonosporaceae</taxon>
        <taxon>Rugosimonospora</taxon>
    </lineage>
</organism>
<feature type="compositionally biased region" description="Polar residues" evidence="1">
    <location>
        <begin position="164"/>
        <end position="181"/>
    </location>
</feature>
<feature type="compositionally biased region" description="Low complexity" evidence="1">
    <location>
        <begin position="182"/>
        <end position="204"/>
    </location>
</feature>
<sequence>MTEVERQLRDMLSRYAYDAPAGHLMLSRVRQAAVRRRRRRRAVATGGAALALVLAASGAATLAARPAPIQPKLSMGLGQDVAGVNFAAGSPVDLTFPFTPPAAPVPGTRPMLTLVAGRPTLQYLPAEAEDTQSRTNPPVLPTGTRLPMVGSDAAGAAVLPSDGPSASPQAGQFTTGQPGTNSATTDSATADPATTDSATTDPVTVVVSGSPWDDGPFTAAIKVRSTTVHGIVGVIGERPSPAGPPDYVLTWTERGGPWVGVSAPETISTVDLTDFASALSPQPVTQPGPFDFDLVPADFAVDNISPSTVTFRPPGVAASSDFVDKLVVSMDAEPARMQGDRPVKVGARAGWLHVVDNVVMLRIDEGDGRSLTVQAPERLRIDQPDLLRFAAGVHITAAAVPARG</sequence>
<evidence type="ECO:0000313" key="2">
    <source>
        <dbReference type="EMBL" id="GIH14847.1"/>
    </source>
</evidence>
<name>A0A8J3VQA9_9ACTN</name>
<accession>A0A8J3VQA9</accession>
<dbReference type="RefSeq" id="WP_203918497.1">
    <property type="nucleotide sequence ID" value="NZ_BONZ01000029.1"/>
</dbReference>
<reference evidence="2" key="1">
    <citation type="submission" date="2021-01" db="EMBL/GenBank/DDBJ databases">
        <title>Whole genome shotgun sequence of Rugosimonospora africana NBRC 104875.</title>
        <authorList>
            <person name="Komaki H."/>
            <person name="Tamura T."/>
        </authorList>
    </citation>
    <scope>NUCLEOTIDE SEQUENCE</scope>
    <source>
        <strain evidence="2">NBRC 104875</strain>
    </source>
</reference>
<evidence type="ECO:0000313" key="3">
    <source>
        <dbReference type="Proteomes" id="UP000642748"/>
    </source>
</evidence>
<dbReference type="Proteomes" id="UP000642748">
    <property type="component" value="Unassembled WGS sequence"/>
</dbReference>
<proteinExistence type="predicted"/>
<evidence type="ECO:0000256" key="1">
    <source>
        <dbReference type="SAM" id="MobiDB-lite"/>
    </source>
</evidence>
<keyword evidence="3" id="KW-1185">Reference proteome</keyword>
<dbReference type="EMBL" id="BONZ01000029">
    <property type="protein sequence ID" value="GIH14847.1"/>
    <property type="molecule type" value="Genomic_DNA"/>
</dbReference>
<protein>
    <submittedName>
        <fullName evidence="2">Uncharacterized protein</fullName>
    </submittedName>
</protein>
<gene>
    <name evidence="2" type="ORF">Raf01_30190</name>
</gene>
<feature type="region of interest" description="Disordered" evidence="1">
    <location>
        <begin position="154"/>
        <end position="204"/>
    </location>
</feature>
<comment type="caution">
    <text evidence="2">The sequence shown here is derived from an EMBL/GenBank/DDBJ whole genome shotgun (WGS) entry which is preliminary data.</text>
</comment>